<dbReference type="GO" id="GO:0006109">
    <property type="term" value="P:regulation of carbohydrate metabolic process"/>
    <property type="evidence" value="ECO:0007669"/>
    <property type="project" value="InterPro"/>
</dbReference>
<evidence type="ECO:0000259" key="1">
    <source>
        <dbReference type="Pfam" id="PF07475"/>
    </source>
</evidence>
<dbReference type="EMBL" id="JAGSPC010000001">
    <property type="protein sequence ID" value="MBV7259418.1"/>
    <property type="molecule type" value="Genomic_DNA"/>
</dbReference>
<organism evidence="2 3">
    <name type="scientific">Erythrobacter crassostreae</name>
    <dbReference type="NCBI Taxonomy" id="2828328"/>
    <lineage>
        <taxon>Bacteria</taxon>
        <taxon>Pseudomonadati</taxon>
        <taxon>Pseudomonadota</taxon>
        <taxon>Alphaproteobacteria</taxon>
        <taxon>Sphingomonadales</taxon>
        <taxon>Erythrobacteraceae</taxon>
        <taxon>Erythrobacter/Porphyrobacter group</taxon>
        <taxon>Erythrobacter</taxon>
    </lineage>
</organism>
<comment type="caution">
    <text evidence="2">The sequence shown here is derived from an EMBL/GenBank/DDBJ whole genome shotgun (WGS) entry which is preliminary data.</text>
</comment>
<evidence type="ECO:0000313" key="3">
    <source>
        <dbReference type="Proteomes" id="UP001138681"/>
    </source>
</evidence>
<dbReference type="GO" id="GO:0000155">
    <property type="term" value="F:phosphorelay sensor kinase activity"/>
    <property type="evidence" value="ECO:0007669"/>
    <property type="project" value="InterPro"/>
</dbReference>
<keyword evidence="3" id="KW-1185">Reference proteome</keyword>
<proteinExistence type="predicted"/>
<name>A0A9X1JN65_9SPHN</name>
<gene>
    <name evidence="2" type="ORF">KCG46_07520</name>
</gene>
<evidence type="ECO:0000313" key="2">
    <source>
        <dbReference type="EMBL" id="MBV7259418.1"/>
    </source>
</evidence>
<reference evidence="2" key="1">
    <citation type="submission" date="2021-04" db="EMBL/GenBank/DDBJ databases">
        <authorList>
            <person name="Pira H."/>
            <person name="Risdian C."/>
            <person name="Wink J."/>
        </authorList>
    </citation>
    <scope>NUCLEOTIDE SEQUENCE</scope>
    <source>
        <strain evidence="2">WH158</strain>
    </source>
</reference>
<dbReference type="RefSeq" id="WP_218404648.1">
    <property type="nucleotide sequence ID" value="NZ_JAGSPC010000001.1"/>
</dbReference>
<dbReference type="Proteomes" id="UP001138681">
    <property type="component" value="Unassembled WGS sequence"/>
</dbReference>
<dbReference type="CDD" id="cd01918">
    <property type="entry name" value="HprK_C"/>
    <property type="match status" value="1"/>
</dbReference>
<feature type="domain" description="HPr kinase/phosphorylase C-terminal" evidence="1">
    <location>
        <begin position="8"/>
        <end position="81"/>
    </location>
</feature>
<keyword evidence="2" id="KW-0418">Kinase</keyword>
<dbReference type="GO" id="GO:0005524">
    <property type="term" value="F:ATP binding"/>
    <property type="evidence" value="ECO:0007669"/>
    <property type="project" value="InterPro"/>
</dbReference>
<keyword evidence="2" id="KW-0808">Transferase</keyword>
<dbReference type="InterPro" id="IPR011104">
    <property type="entry name" value="Hpr_kin/Pase_C"/>
</dbReference>
<dbReference type="Pfam" id="PF07475">
    <property type="entry name" value="Hpr_kinase_C"/>
    <property type="match status" value="1"/>
</dbReference>
<protein>
    <submittedName>
        <fullName evidence="2">HPr kinase/phosphatase C-terminal domain-containing protein</fullName>
    </submittedName>
</protein>
<sequence length="145" mass="14816">MTEENSIVVQASAVAIAGRVLMIEGPPGSGKSSLALALIDRGAKLIGDDAVTLSVDSGQIIASPPPNIAGLIEVRGIGLIKLPLGEPAPLSLILSLGEKGPRLPETIAHREILGISIPTLPFLPGEIAPAVRAEWALNTHGLAFG</sequence>
<accession>A0A9X1JN65</accession>
<dbReference type="AlphaFoldDB" id="A0A9X1JN65"/>